<keyword evidence="5" id="KW-1185">Reference proteome</keyword>
<comment type="similarity">
    <text evidence="1">Belongs to the mTERF family.</text>
</comment>
<comment type="caution">
    <text evidence="4">The sequence shown here is derived from an EMBL/GenBank/DDBJ whole genome shotgun (WGS) entry which is preliminary data.</text>
</comment>
<dbReference type="AlphaFoldDB" id="A0A2P6PDL3"/>
<evidence type="ECO:0000313" key="5">
    <source>
        <dbReference type="Proteomes" id="UP000238479"/>
    </source>
</evidence>
<reference evidence="4 5" key="1">
    <citation type="journal article" date="2018" name="Nat. Genet.">
        <title>The Rosa genome provides new insights in the design of modern roses.</title>
        <authorList>
            <person name="Bendahmane M."/>
        </authorList>
    </citation>
    <scope>NUCLEOTIDE SEQUENCE [LARGE SCALE GENOMIC DNA]</scope>
    <source>
        <strain evidence="5">cv. Old Blush</strain>
    </source>
</reference>
<dbReference type="Gramene" id="PRQ20016">
    <property type="protein sequence ID" value="PRQ20016"/>
    <property type="gene ID" value="RchiOBHm_Chr7g0223561"/>
</dbReference>
<accession>A0A2P6PDL3</accession>
<dbReference type="GO" id="GO:0006353">
    <property type="term" value="P:DNA-templated transcription termination"/>
    <property type="evidence" value="ECO:0007669"/>
    <property type="project" value="UniProtKB-KW"/>
</dbReference>
<dbReference type="InterPro" id="IPR038538">
    <property type="entry name" value="MTERF_sf"/>
</dbReference>
<dbReference type="PANTHER" id="PTHR13068">
    <property type="entry name" value="CGI-12 PROTEIN-RELATED"/>
    <property type="match status" value="1"/>
</dbReference>
<keyword evidence="2" id="KW-0804">Transcription</keyword>
<sequence>MALSYVFSKSLRSASTMFSSLLCRNRFRVQGFAGAASHFDFQNQWFCTKRLTSSSDDFTVSYLVNSCRLSPEAAVVASHKVKFQSLVKPDSVLALFRQYEFSDTQISTLVRRYPLILVADVKNNLLPKLEFLCSIGISRLDLAKMLSHKPILLTPSLENSIIPCYTFLKSVVLSDSKVVYIWKRNSWIFGANLSKNVIPNIGLLKELGMPDSCIASLVTYHAEIVMRKPEAFSELVSEVKEIGFDLEKMFFVQALHAMYWKQTWKRSESAYRSWGWSHEDILCAFRVCPLCMTKSEKKIMGTMDFLVNKMGWQSQTIAKIPYVFMYSLEKRIIPRCSVVRALLLKGLIEEKKLSLTAVFMKPENYFLNKFVTCYLDQVPQLLDVYHGKVDAQDVSGV</sequence>
<dbReference type="EMBL" id="PDCK01000045">
    <property type="protein sequence ID" value="PRQ20016.1"/>
    <property type="molecule type" value="Genomic_DNA"/>
</dbReference>
<name>A0A2P6PDL3_ROSCH</name>
<gene>
    <name evidence="4" type="ORF">RchiOBHm_Chr7g0223561</name>
</gene>
<dbReference type="Gene3D" id="1.25.70.10">
    <property type="entry name" value="Transcription termination factor 3, mitochondrial"/>
    <property type="match status" value="1"/>
</dbReference>
<evidence type="ECO:0000256" key="3">
    <source>
        <dbReference type="ARBA" id="ARBA00022946"/>
    </source>
</evidence>
<dbReference type="SMART" id="SM00733">
    <property type="entry name" value="Mterf"/>
    <property type="match status" value="6"/>
</dbReference>
<organism evidence="4 5">
    <name type="scientific">Rosa chinensis</name>
    <name type="common">China rose</name>
    <dbReference type="NCBI Taxonomy" id="74649"/>
    <lineage>
        <taxon>Eukaryota</taxon>
        <taxon>Viridiplantae</taxon>
        <taxon>Streptophyta</taxon>
        <taxon>Embryophyta</taxon>
        <taxon>Tracheophyta</taxon>
        <taxon>Spermatophyta</taxon>
        <taxon>Magnoliopsida</taxon>
        <taxon>eudicotyledons</taxon>
        <taxon>Gunneridae</taxon>
        <taxon>Pentapetalae</taxon>
        <taxon>rosids</taxon>
        <taxon>fabids</taxon>
        <taxon>Rosales</taxon>
        <taxon>Rosaceae</taxon>
        <taxon>Rosoideae</taxon>
        <taxon>Rosoideae incertae sedis</taxon>
        <taxon>Rosa</taxon>
    </lineage>
</organism>
<protein>
    <submittedName>
        <fullName evidence="4">Putative transcription regulator mTERF family</fullName>
    </submittedName>
</protein>
<dbReference type="Pfam" id="PF02536">
    <property type="entry name" value="mTERF"/>
    <property type="match status" value="2"/>
</dbReference>
<keyword evidence="3" id="KW-0809">Transit peptide</keyword>
<dbReference type="GO" id="GO:0003676">
    <property type="term" value="F:nucleic acid binding"/>
    <property type="evidence" value="ECO:0007669"/>
    <property type="project" value="InterPro"/>
</dbReference>
<dbReference type="PANTHER" id="PTHR13068:SF133">
    <property type="entry name" value="MITOCHONDRIAL TRANSCRIPTION TERMINATION FACTOR FAMILY PROTEIN"/>
    <property type="match status" value="1"/>
</dbReference>
<proteinExistence type="inferred from homology"/>
<dbReference type="InterPro" id="IPR003690">
    <property type="entry name" value="MTERF"/>
</dbReference>
<evidence type="ECO:0000256" key="1">
    <source>
        <dbReference type="ARBA" id="ARBA00007692"/>
    </source>
</evidence>
<dbReference type="OMA" id="KRFSQVY"/>
<keyword evidence="2" id="KW-0805">Transcription regulation</keyword>
<keyword evidence="2" id="KW-0806">Transcription termination</keyword>
<evidence type="ECO:0000313" key="4">
    <source>
        <dbReference type="EMBL" id="PRQ20016.1"/>
    </source>
</evidence>
<dbReference type="Proteomes" id="UP000238479">
    <property type="component" value="Chromosome 7"/>
</dbReference>
<dbReference type="FunFam" id="1.25.70.10:FF:000001">
    <property type="entry name" value="Mitochondrial transcription termination factor-like"/>
    <property type="match status" value="1"/>
</dbReference>
<evidence type="ECO:0000256" key="2">
    <source>
        <dbReference type="ARBA" id="ARBA00022472"/>
    </source>
</evidence>